<dbReference type="EMBL" id="CP158568">
    <property type="protein sequence ID" value="XBY43094.1"/>
    <property type="molecule type" value="Genomic_DNA"/>
</dbReference>
<evidence type="ECO:0000256" key="1">
    <source>
        <dbReference type="SAM" id="MobiDB-lite"/>
    </source>
</evidence>
<name>A0AAU7X4W7_9HYPH</name>
<feature type="signal peptide" evidence="2">
    <location>
        <begin position="1"/>
        <end position="22"/>
    </location>
</feature>
<keyword evidence="2" id="KW-0732">Signal</keyword>
<evidence type="ECO:0000313" key="3">
    <source>
        <dbReference type="EMBL" id="XBY43094.1"/>
    </source>
</evidence>
<sequence length="106" mass="11279">MSKTLFITALILSSLVAGVGEAAAQAANNSRGQSSNTPGGDPGTGSAIVRYGSNGNCPPTIACAPNEPRQPNRERHRRVLPTKCHHQVQYWEGGVLVRACRDQVVR</sequence>
<reference evidence="3" key="1">
    <citation type="submission" date="2024-06" db="EMBL/GenBank/DDBJ databases">
        <title>Methylostella associata gen. nov., sp. nov., a novel Ancalomicrobiaceae-affiliated facultatively methylotrophic bacteria that feed on methanotrophs of the genus Methylococcus.</title>
        <authorList>
            <person name="Saltykova V."/>
            <person name="Danilova O.V."/>
            <person name="Oshkin I.Y."/>
            <person name="Belova S.E."/>
            <person name="Pimenov N.V."/>
            <person name="Dedysh S.N."/>
        </authorList>
    </citation>
    <scope>NUCLEOTIDE SEQUENCE</scope>
    <source>
        <strain evidence="3">S20</strain>
    </source>
</reference>
<accession>A0AAU7X4W7</accession>
<organism evidence="3">
    <name type="scientific">Methyloraptor flagellatus</name>
    <dbReference type="NCBI Taxonomy" id="3162530"/>
    <lineage>
        <taxon>Bacteria</taxon>
        <taxon>Pseudomonadati</taxon>
        <taxon>Pseudomonadota</taxon>
        <taxon>Alphaproteobacteria</taxon>
        <taxon>Hyphomicrobiales</taxon>
        <taxon>Ancalomicrobiaceae</taxon>
        <taxon>Methyloraptor</taxon>
    </lineage>
</organism>
<feature type="region of interest" description="Disordered" evidence="1">
    <location>
        <begin position="27"/>
        <end position="80"/>
    </location>
</feature>
<feature type="chain" id="PRO_5043347158" evidence="2">
    <location>
        <begin position="23"/>
        <end position="106"/>
    </location>
</feature>
<protein>
    <submittedName>
        <fullName evidence="3">Uncharacterized protein</fullName>
    </submittedName>
</protein>
<dbReference type="AlphaFoldDB" id="A0AAU7X4W7"/>
<feature type="compositionally biased region" description="Low complexity" evidence="1">
    <location>
        <begin position="27"/>
        <end position="36"/>
    </location>
</feature>
<dbReference type="RefSeq" id="WP_407048196.1">
    <property type="nucleotide sequence ID" value="NZ_CP158568.1"/>
</dbReference>
<evidence type="ECO:0000256" key="2">
    <source>
        <dbReference type="SAM" id="SignalP"/>
    </source>
</evidence>
<gene>
    <name evidence="3" type="ORF">ABS361_13380</name>
</gene>
<proteinExistence type="predicted"/>
<dbReference type="KEGG" id="mflg:ABS361_13380"/>